<keyword evidence="4 8" id="KW-0716">Sensory transduction</keyword>
<keyword evidence="3 8" id="KW-0600">Photoreceptor protein</keyword>
<dbReference type="Proteomes" id="UP000228531">
    <property type="component" value="Unassembled WGS sequence"/>
</dbReference>
<dbReference type="EMBL" id="PGTY01000001">
    <property type="protein sequence ID" value="PJI91443.1"/>
    <property type="molecule type" value="Genomic_DNA"/>
</dbReference>
<reference evidence="11 12" key="1">
    <citation type="submission" date="2017-11" db="EMBL/GenBank/DDBJ databases">
        <title>Genomic Encyclopedia of Archaeal and Bacterial Type Strains, Phase II (KMG-II): From Individual Species to Whole Genera.</title>
        <authorList>
            <person name="Goeker M."/>
        </authorList>
    </citation>
    <scope>NUCLEOTIDE SEQUENCE [LARGE SCALE GENOMIC DNA]</scope>
    <source>
        <strain evidence="11 12">DSM 29128</strain>
    </source>
</reference>
<gene>
    <name evidence="11" type="ORF">BC777_0271</name>
</gene>
<dbReference type="InterPro" id="IPR012130">
    <property type="entry name" value="PYP"/>
</dbReference>
<dbReference type="Pfam" id="PF00989">
    <property type="entry name" value="PAS"/>
    <property type="match status" value="1"/>
</dbReference>
<dbReference type="GO" id="GO:0009881">
    <property type="term" value="F:photoreceptor activity"/>
    <property type="evidence" value="ECO:0007669"/>
    <property type="project" value="UniProtKB-UniRule"/>
</dbReference>
<dbReference type="InterPro" id="IPR000014">
    <property type="entry name" value="PAS"/>
</dbReference>
<feature type="domain" description="PAS fold" evidence="10">
    <location>
        <begin position="25"/>
        <end position="107"/>
    </location>
</feature>
<organism evidence="11 12">
    <name type="scientific">Yoonia maricola</name>
    <dbReference type="NCBI Taxonomy" id="420999"/>
    <lineage>
        <taxon>Bacteria</taxon>
        <taxon>Pseudomonadati</taxon>
        <taxon>Pseudomonadota</taxon>
        <taxon>Alphaproteobacteria</taxon>
        <taxon>Rhodobacterales</taxon>
        <taxon>Paracoccaceae</taxon>
        <taxon>Yoonia</taxon>
    </lineage>
</organism>
<dbReference type="CDD" id="cd00130">
    <property type="entry name" value="PAS"/>
    <property type="match status" value="1"/>
</dbReference>
<evidence type="ECO:0000256" key="2">
    <source>
        <dbReference type="ARBA" id="ARBA00019243"/>
    </source>
</evidence>
<evidence type="ECO:0000256" key="3">
    <source>
        <dbReference type="ARBA" id="ARBA00022543"/>
    </source>
</evidence>
<keyword evidence="6 8" id="KW-0675">Receptor</keyword>
<evidence type="ECO:0000256" key="4">
    <source>
        <dbReference type="ARBA" id="ARBA00022606"/>
    </source>
</evidence>
<evidence type="ECO:0000256" key="5">
    <source>
        <dbReference type="ARBA" id="ARBA00022991"/>
    </source>
</evidence>
<evidence type="ECO:0000256" key="8">
    <source>
        <dbReference type="PIRNR" id="PIRNR000087"/>
    </source>
</evidence>
<evidence type="ECO:0000256" key="7">
    <source>
        <dbReference type="NCBIfam" id="TIGR02373"/>
    </source>
</evidence>
<evidence type="ECO:0000256" key="9">
    <source>
        <dbReference type="PIRSR" id="PIRSR000087-50"/>
    </source>
</evidence>
<evidence type="ECO:0000256" key="1">
    <source>
        <dbReference type="ARBA" id="ARBA00009132"/>
    </source>
</evidence>
<dbReference type="SUPFAM" id="SSF55785">
    <property type="entry name" value="PYP-like sensor domain (PAS domain)"/>
    <property type="match status" value="1"/>
</dbReference>
<comment type="caution">
    <text evidence="11">The sequence shown here is derived from an EMBL/GenBank/DDBJ whole genome shotgun (WGS) entry which is preliminary data.</text>
</comment>
<dbReference type="GO" id="GO:0007602">
    <property type="term" value="P:phototransduction"/>
    <property type="evidence" value="ECO:0007669"/>
    <property type="project" value="UniProtKB-UniRule"/>
</dbReference>
<feature type="modified residue" description="S-(4-hydroxycinnamyl)cysteine" evidence="9">
    <location>
        <position position="68"/>
    </location>
</feature>
<dbReference type="InterPro" id="IPR035965">
    <property type="entry name" value="PAS-like_dom_sf"/>
</dbReference>
<dbReference type="AlphaFoldDB" id="A0A2M8WKH6"/>
<evidence type="ECO:0000313" key="12">
    <source>
        <dbReference type="Proteomes" id="UP000228531"/>
    </source>
</evidence>
<dbReference type="InterPro" id="IPR013767">
    <property type="entry name" value="PAS_fold"/>
</dbReference>
<protein>
    <recommendedName>
        <fullName evidence="2 7">Photoactive yellow protein</fullName>
        <shortName evidence="8">PYP</shortName>
    </recommendedName>
</protein>
<comment type="similarity">
    <text evidence="1 8">Belongs to the photoactive yellow protein family.</text>
</comment>
<dbReference type="OrthoDB" id="329226at2"/>
<evidence type="ECO:0000259" key="10">
    <source>
        <dbReference type="Pfam" id="PF00989"/>
    </source>
</evidence>
<keyword evidence="5 8" id="KW-0157">Chromophore</keyword>
<keyword evidence="12" id="KW-1185">Reference proteome</keyword>
<sequence>MEIIPFGSQDLDNILNREPQRAEYLPFGAVMLDRNGRIVKYNKAEGLIASRTPEDMIGKDFFNDVAPCAKGKRFHGEFLKFHRSGQINVMFDYKFAYKGADVGVKIHLKAQPDGQNCWMFVKRT</sequence>
<dbReference type="GO" id="GO:0006355">
    <property type="term" value="P:regulation of DNA-templated transcription"/>
    <property type="evidence" value="ECO:0007669"/>
    <property type="project" value="UniProtKB-UniRule"/>
</dbReference>
<evidence type="ECO:0000256" key="6">
    <source>
        <dbReference type="ARBA" id="ARBA00023170"/>
    </source>
</evidence>
<comment type="PTM">
    <text evidence="9">The 4-hydroxycinnamic acid (p-coumaric acid) chromophore is covalently bound via a thioester linkage.</text>
</comment>
<proteinExistence type="inferred from homology"/>
<name>A0A2M8WKH6_9RHOB</name>
<dbReference type="RefSeq" id="WP_100366365.1">
    <property type="nucleotide sequence ID" value="NZ_PGTY01000001.1"/>
</dbReference>
<evidence type="ECO:0000313" key="11">
    <source>
        <dbReference type="EMBL" id="PJI91443.1"/>
    </source>
</evidence>
<dbReference type="NCBIfam" id="TIGR02373">
    <property type="entry name" value="photo_yellow"/>
    <property type="match status" value="1"/>
</dbReference>
<dbReference type="PIRSF" id="PIRSF000087">
    <property type="entry name" value="PYP"/>
    <property type="match status" value="1"/>
</dbReference>
<accession>A0A2M8WKH6</accession>
<dbReference type="Gene3D" id="3.30.450.20">
    <property type="entry name" value="PAS domain"/>
    <property type="match status" value="1"/>
</dbReference>